<dbReference type="GO" id="GO:0007623">
    <property type="term" value="P:circadian rhythm"/>
    <property type="evidence" value="ECO:0007669"/>
    <property type="project" value="InterPro"/>
</dbReference>
<feature type="region of interest" description="Disordered" evidence="2">
    <location>
        <begin position="256"/>
        <end position="289"/>
    </location>
</feature>
<dbReference type="Pfam" id="PF09421">
    <property type="entry name" value="FRQ"/>
    <property type="match status" value="1"/>
</dbReference>
<name>A0AAD4L105_9EURO</name>
<dbReference type="GO" id="GO:0006355">
    <property type="term" value="P:regulation of DNA-templated transcription"/>
    <property type="evidence" value="ECO:0007669"/>
    <property type="project" value="InterPro"/>
</dbReference>
<dbReference type="Proteomes" id="UP001201262">
    <property type="component" value="Unassembled WGS sequence"/>
</dbReference>
<feature type="compositionally biased region" description="Basic residues" evidence="2">
    <location>
        <begin position="389"/>
        <end position="401"/>
    </location>
</feature>
<dbReference type="GeneID" id="70244001"/>
<proteinExistence type="predicted"/>
<feature type="compositionally biased region" description="Basic and acidic residues" evidence="2">
    <location>
        <begin position="265"/>
        <end position="274"/>
    </location>
</feature>
<feature type="region of interest" description="Disordered" evidence="2">
    <location>
        <begin position="380"/>
        <end position="426"/>
    </location>
</feature>
<evidence type="ECO:0000256" key="2">
    <source>
        <dbReference type="SAM" id="MobiDB-lite"/>
    </source>
</evidence>
<reference evidence="3" key="1">
    <citation type="submission" date="2021-12" db="EMBL/GenBank/DDBJ databases">
        <title>Convergent genome expansion in fungi linked to evolution of root-endophyte symbiosis.</title>
        <authorList>
            <consortium name="DOE Joint Genome Institute"/>
            <person name="Ke Y.-H."/>
            <person name="Bonito G."/>
            <person name="Liao H.-L."/>
            <person name="Looney B."/>
            <person name="Rojas-Flechas A."/>
            <person name="Nash J."/>
            <person name="Hameed K."/>
            <person name="Schadt C."/>
            <person name="Martin F."/>
            <person name="Crous P.W."/>
            <person name="Miettinen O."/>
            <person name="Magnuson J.K."/>
            <person name="Labbe J."/>
            <person name="Jacobson D."/>
            <person name="Doktycz M.J."/>
            <person name="Veneault-Fourrey C."/>
            <person name="Kuo A."/>
            <person name="Mondo S."/>
            <person name="Calhoun S."/>
            <person name="Riley R."/>
            <person name="Ohm R."/>
            <person name="LaButti K."/>
            <person name="Andreopoulos B."/>
            <person name="Pangilinan J."/>
            <person name="Nolan M."/>
            <person name="Tritt A."/>
            <person name="Clum A."/>
            <person name="Lipzen A."/>
            <person name="Daum C."/>
            <person name="Barry K."/>
            <person name="Grigoriev I.V."/>
            <person name="Vilgalys R."/>
        </authorList>
    </citation>
    <scope>NUCLEOTIDE SEQUENCE</scope>
    <source>
        <strain evidence="3">PMI_201</strain>
    </source>
</reference>
<evidence type="ECO:0000313" key="3">
    <source>
        <dbReference type="EMBL" id="KAH8701880.1"/>
    </source>
</evidence>
<dbReference type="GO" id="GO:0005737">
    <property type="term" value="C:cytoplasm"/>
    <property type="evidence" value="ECO:0007669"/>
    <property type="project" value="InterPro"/>
</dbReference>
<dbReference type="RefSeq" id="XP_046075256.1">
    <property type="nucleotide sequence ID" value="XM_046213714.1"/>
</dbReference>
<accession>A0AAD4L105</accession>
<dbReference type="GO" id="GO:0005634">
    <property type="term" value="C:nucleus"/>
    <property type="evidence" value="ECO:0007669"/>
    <property type="project" value="InterPro"/>
</dbReference>
<feature type="compositionally biased region" description="Low complexity" evidence="2">
    <location>
        <begin position="275"/>
        <end position="288"/>
    </location>
</feature>
<evidence type="ECO:0000256" key="1">
    <source>
        <dbReference type="SAM" id="Coils"/>
    </source>
</evidence>
<feature type="region of interest" description="Disordered" evidence="2">
    <location>
        <begin position="475"/>
        <end position="557"/>
    </location>
</feature>
<protein>
    <submittedName>
        <fullName evidence="3">Frequency clock protein-domain-containing protein</fullName>
    </submittedName>
</protein>
<keyword evidence="4" id="KW-1185">Reference proteome</keyword>
<comment type="caution">
    <text evidence="3">The sequence shown here is derived from an EMBL/GenBank/DDBJ whole genome shotgun (WGS) entry which is preliminary data.</text>
</comment>
<feature type="coiled-coil region" evidence="1">
    <location>
        <begin position="72"/>
        <end position="99"/>
    </location>
</feature>
<evidence type="ECO:0000313" key="4">
    <source>
        <dbReference type="Proteomes" id="UP001201262"/>
    </source>
</evidence>
<dbReference type="EMBL" id="JAJTJA010000003">
    <property type="protein sequence ID" value="KAH8701880.1"/>
    <property type="molecule type" value="Genomic_DNA"/>
</dbReference>
<dbReference type="InterPro" id="IPR018554">
    <property type="entry name" value="FRQ"/>
</dbReference>
<sequence length="595" mass="65938">MLTSVESQNNAESDHWFDEVNRKVTSQLDGLGDDPPFFLDNVQGRISSSRASPSPEDPILSYMRSNDCDRENEELRGIIDDLTLDMRRMKRKLRRYKEANPPHLCDDKLFEIRVHRLSNRQKRQLEGILERFAAEVSASSRFSKNSRTSRRDGAVHGQWLLPPPPPLPPAISPEEACMALLAVVLEQLCSPENSKKLPMSTLLKDGREGWFGISEVLEFVKQAASSVNSKPSLEALRRHSRRLDISADGRCVKWKGAAEGSTESNRQDVNRIDSQDASISSSSSSVSDQEIPLGLDNLDVVSRIKRNPYYTPSVFLNHANDADDEMISVSNSDSESAAPAAIGNAHASQPVLPKTRHGRTAYYKDAPFYIDYSRDGIDQADQCKASSKQSKKRQRRQKPKHSTADRFNAYGTGHNDKEHKELSSPVISLNDEELSPTKEGDHTPQPIELEASGIGDVVPDDNFAVHVKVKHTSLITTGTTQPRPSGHASLNHLSRKLTSRPKDKPTNRTFSSHIITSTHQDLAPSSLPPPTYGFFSSTGSEEEEESTNSGLSCSGYGVDERKHVSSIQRWRTAVVSSLENNSESVNVDKGSEETA</sequence>
<organism evidence="3 4">
    <name type="scientific">Talaromyces proteolyticus</name>
    <dbReference type="NCBI Taxonomy" id="1131652"/>
    <lineage>
        <taxon>Eukaryota</taxon>
        <taxon>Fungi</taxon>
        <taxon>Dikarya</taxon>
        <taxon>Ascomycota</taxon>
        <taxon>Pezizomycotina</taxon>
        <taxon>Eurotiomycetes</taxon>
        <taxon>Eurotiomycetidae</taxon>
        <taxon>Eurotiales</taxon>
        <taxon>Trichocomaceae</taxon>
        <taxon>Talaromyces</taxon>
        <taxon>Talaromyces sect. Bacilispori</taxon>
    </lineage>
</organism>
<feature type="compositionally biased region" description="Polar residues" evidence="2">
    <location>
        <begin position="507"/>
        <end position="520"/>
    </location>
</feature>
<gene>
    <name evidence="3" type="ORF">BGW36DRAFT_356027</name>
</gene>
<keyword evidence="1" id="KW-0175">Coiled coil</keyword>
<feature type="region of interest" description="Disordered" evidence="2">
    <location>
        <begin position="329"/>
        <end position="353"/>
    </location>
</feature>
<dbReference type="AlphaFoldDB" id="A0AAD4L105"/>